<comment type="caution">
    <text evidence="2">The sequence shown here is derived from an EMBL/GenBank/DDBJ whole genome shotgun (WGS) entry which is preliminary data.</text>
</comment>
<accession>A0AAU9TY78</accession>
<protein>
    <recommendedName>
        <fullName evidence="1">CHK kinase-like domain-containing protein</fullName>
    </recommendedName>
</protein>
<dbReference type="PANTHER" id="PTHR11012">
    <property type="entry name" value="PROTEIN KINASE-LIKE DOMAIN-CONTAINING"/>
    <property type="match status" value="1"/>
</dbReference>
<dbReference type="EMBL" id="CAKOGL010000010">
    <property type="protein sequence ID" value="CAH2090726.1"/>
    <property type="molecule type" value="Genomic_DNA"/>
</dbReference>
<dbReference type="InterPro" id="IPR004119">
    <property type="entry name" value="EcKL"/>
</dbReference>
<dbReference type="Proteomes" id="UP001153954">
    <property type="component" value="Unassembled WGS sequence"/>
</dbReference>
<dbReference type="InterPro" id="IPR011009">
    <property type="entry name" value="Kinase-like_dom_sf"/>
</dbReference>
<evidence type="ECO:0000313" key="2">
    <source>
        <dbReference type="EMBL" id="CAH2090726.1"/>
    </source>
</evidence>
<sequence>MALATSNKLCVSLETLSEELQNSIKSIIDKSKYKKYELEIKCFDTRGNNFFGDLYEIDITGETAKGKNITNIFVKQKIHLENFKLFSIKNMYPKEVFIYKDLSKTFTYLQNEANVPQEDRYKIAKAYEETDHNAIILENLSKKGFRTYEKTEVISIKYAQLAVQEIAKFHALNFVVEHKMPDYFNNKIKVLKYDIAFDDEWAGLMRNVCAYVASLYDNDVKKRIEKFYSTLIEKLPKYCNDQTTVRCTLIHGDYKKNNLMARMQDSEVVEIIPIDYQLVLYGCPIMDFLYFIFSSTDREFRKQHLNELKELYFETLSRFLKYFEMDVETVYPRKDFEKVYTEWLDFGLMATLVASFFMFTPDTKVDLSNVALSDVPFCPDKKFDYLIQGLIDDFVEWGYI</sequence>
<evidence type="ECO:0000259" key="1">
    <source>
        <dbReference type="SMART" id="SM00587"/>
    </source>
</evidence>
<dbReference type="Gene3D" id="3.90.1200.10">
    <property type="match status" value="1"/>
</dbReference>
<dbReference type="SUPFAM" id="SSF56112">
    <property type="entry name" value="Protein kinase-like (PK-like)"/>
    <property type="match status" value="1"/>
</dbReference>
<feature type="domain" description="CHK kinase-like" evidence="1">
    <location>
        <begin position="135"/>
        <end position="322"/>
    </location>
</feature>
<evidence type="ECO:0000313" key="3">
    <source>
        <dbReference type="Proteomes" id="UP001153954"/>
    </source>
</evidence>
<dbReference type="Pfam" id="PF02958">
    <property type="entry name" value="EcKL"/>
    <property type="match status" value="1"/>
</dbReference>
<reference evidence="2" key="1">
    <citation type="submission" date="2022-03" db="EMBL/GenBank/DDBJ databases">
        <authorList>
            <person name="Tunstrom K."/>
        </authorList>
    </citation>
    <scope>NUCLEOTIDE SEQUENCE</scope>
</reference>
<dbReference type="SMART" id="SM00587">
    <property type="entry name" value="CHK"/>
    <property type="match status" value="1"/>
</dbReference>
<keyword evidence="3" id="KW-1185">Reference proteome</keyword>
<dbReference type="AlphaFoldDB" id="A0AAU9TY78"/>
<dbReference type="InterPro" id="IPR015897">
    <property type="entry name" value="CHK_kinase-like"/>
</dbReference>
<proteinExistence type="predicted"/>
<dbReference type="PANTHER" id="PTHR11012:SF30">
    <property type="entry name" value="PROTEIN KINASE-LIKE DOMAIN-CONTAINING"/>
    <property type="match status" value="1"/>
</dbReference>
<organism evidence="2 3">
    <name type="scientific">Euphydryas editha</name>
    <name type="common">Edith's checkerspot</name>
    <dbReference type="NCBI Taxonomy" id="104508"/>
    <lineage>
        <taxon>Eukaryota</taxon>
        <taxon>Metazoa</taxon>
        <taxon>Ecdysozoa</taxon>
        <taxon>Arthropoda</taxon>
        <taxon>Hexapoda</taxon>
        <taxon>Insecta</taxon>
        <taxon>Pterygota</taxon>
        <taxon>Neoptera</taxon>
        <taxon>Endopterygota</taxon>
        <taxon>Lepidoptera</taxon>
        <taxon>Glossata</taxon>
        <taxon>Ditrysia</taxon>
        <taxon>Papilionoidea</taxon>
        <taxon>Nymphalidae</taxon>
        <taxon>Nymphalinae</taxon>
        <taxon>Euphydryas</taxon>
    </lineage>
</organism>
<name>A0AAU9TY78_EUPED</name>
<gene>
    <name evidence="2" type="ORF">EEDITHA_LOCUS6654</name>
</gene>